<organism evidence="2 3">
    <name type="scientific">Candidatus Arcanibacter lacustris</name>
    <dbReference type="NCBI Taxonomy" id="1607817"/>
    <lineage>
        <taxon>Bacteria</taxon>
        <taxon>Pseudomonadati</taxon>
        <taxon>Pseudomonadota</taxon>
        <taxon>Alphaproteobacteria</taxon>
        <taxon>Rickettsiales</taxon>
        <taxon>Candidatus Arcanibacter</taxon>
    </lineage>
</organism>
<feature type="domain" description="Tn3 transposase DDE" evidence="1">
    <location>
        <begin position="2"/>
        <end position="149"/>
    </location>
</feature>
<keyword evidence="3" id="KW-1185">Reference proteome</keyword>
<sequence>MLLSLLLQENTQTILMRKLSTHARYVRLNASLYEYNKIFKSTHVLNLIDNIKLRQAIRSARNRTESYHALQGTIRQIYHGIFKGKRIVDNNVSAHAVRLLANKIISYNATILNIIYQKLIAAGVQKSVIDNFIRISPVAWEHISFTGRYNFTKDNSIVDLEKIVKLLEEKLRKNSKQKL</sequence>
<comment type="caution">
    <text evidence="2">The sequence shown here is derived from an EMBL/GenBank/DDBJ whole genome shotgun (WGS) entry which is preliminary data.</text>
</comment>
<dbReference type="PATRIC" id="fig|1607817.3.peg.380"/>
<dbReference type="InterPro" id="IPR002513">
    <property type="entry name" value="Tn3_Tnp_DDE_dom"/>
</dbReference>
<evidence type="ECO:0000259" key="1">
    <source>
        <dbReference type="Pfam" id="PF01526"/>
    </source>
</evidence>
<gene>
    <name evidence="2" type="ORF">SZ25_00383</name>
</gene>
<dbReference type="GO" id="GO:0004803">
    <property type="term" value="F:transposase activity"/>
    <property type="evidence" value="ECO:0007669"/>
    <property type="project" value="InterPro"/>
</dbReference>
<protein>
    <submittedName>
        <fullName evidence="2">Tn3 transposase DDE domain protein</fullName>
    </submittedName>
</protein>
<accession>A0A0F5MPB7</accession>
<dbReference type="EMBL" id="JYHA01000061">
    <property type="protein sequence ID" value="KKB96531.1"/>
    <property type="molecule type" value="Genomic_DNA"/>
</dbReference>
<name>A0A0F5MPB7_9RICK</name>
<evidence type="ECO:0000313" key="3">
    <source>
        <dbReference type="Proteomes" id="UP000033358"/>
    </source>
</evidence>
<dbReference type="Proteomes" id="UP000033358">
    <property type="component" value="Unassembled WGS sequence"/>
</dbReference>
<dbReference type="Pfam" id="PF01526">
    <property type="entry name" value="DDE_Tnp_Tn3"/>
    <property type="match status" value="1"/>
</dbReference>
<dbReference type="AlphaFoldDB" id="A0A0F5MPB7"/>
<proteinExistence type="predicted"/>
<evidence type="ECO:0000313" key="2">
    <source>
        <dbReference type="EMBL" id="KKB96531.1"/>
    </source>
</evidence>
<dbReference type="GO" id="GO:0006313">
    <property type="term" value="P:DNA transposition"/>
    <property type="evidence" value="ECO:0007669"/>
    <property type="project" value="InterPro"/>
</dbReference>
<reference evidence="2 3" key="1">
    <citation type="submission" date="2015-02" db="EMBL/GenBank/DDBJ databases">
        <title>Single cell genomics of a rare environmental alphaproteobacterium provides unique insights into Rickettsiaceae evolution.</title>
        <authorList>
            <person name="Martijn J."/>
            <person name="Schulz F."/>
            <person name="Zaremba-Niedzwiedzka K."/>
            <person name="Viklund J."/>
            <person name="Stepanauskas R."/>
            <person name="Andersson S.G.E."/>
            <person name="Horn M."/>
            <person name="Guy L."/>
            <person name="Ettema T.J.G."/>
        </authorList>
    </citation>
    <scope>NUCLEOTIDE SEQUENCE [LARGE SCALE GENOMIC DNA]</scope>
    <source>
        <strain evidence="2 3">SCGC AAA041-L04</strain>
    </source>
</reference>